<comment type="caution">
    <text evidence="2">The sequence shown here is derived from an EMBL/GenBank/DDBJ whole genome shotgun (WGS) entry which is preliminary data.</text>
</comment>
<feature type="compositionally biased region" description="Basic and acidic residues" evidence="1">
    <location>
        <begin position="101"/>
        <end position="110"/>
    </location>
</feature>
<protein>
    <submittedName>
        <fullName evidence="2">Uncharacterized protein</fullName>
    </submittedName>
</protein>
<feature type="region of interest" description="Disordered" evidence="1">
    <location>
        <begin position="83"/>
        <end position="114"/>
    </location>
</feature>
<accession>A0A9P6SKZ9</accession>
<evidence type="ECO:0000313" key="3">
    <source>
        <dbReference type="Proteomes" id="UP000785200"/>
    </source>
</evidence>
<dbReference type="AlphaFoldDB" id="A0A9P6SKZ9"/>
<dbReference type="EMBL" id="VNKQ01000018">
    <property type="protein sequence ID" value="KAG0645488.1"/>
    <property type="molecule type" value="Genomic_DNA"/>
</dbReference>
<sequence>MAVYLSLDCTSPTLARAEIEGLFSAFGLPWKSGNYENNTFEFNRSSLLPKSARVELFPTGDHRFKALHVKGAQPHEQIITEVLYEEDREDQSEDESEDEDMSPRPERPERIPQAAVAGAKIANGYFVYTGDVNPGSESIQTILALCRLGNIPES</sequence>
<reference evidence="2" key="1">
    <citation type="submission" date="2019-07" db="EMBL/GenBank/DDBJ databases">
        <title>Hyphodiscus hymeniophilus genome sequencing and assembly.</title>
        <authorList>
            <person name="Kramer G."/>
            <person name="Nodwell J."/>
        </authorList>
    </citation>
    <scope>NUCLEOTIDE SEQUENCE</scope>
    <source>
        <strain evidence="2">ATCC 34498</strain>
    </source>
</reference>
<name>A0A9P6SKZ9_9HELO</name>
<gene>
    <name evidence="2" type="ORF">D0Z07_8532</name>
</gene>
<dbReference type="Proteomes" id="UP000785200">
    <property type="component" value="Unassembled WGS sequence"/>
</dbReference>
<evidence type="ECO:0000313" key="2">
    <source>
        <dbReference type="EMBL" id="KAG0645488.1"/>
    </source>
</evidence>
<proteinExistence type="predicted"/>
<organism evidence="2 3">
    <name type="scientific">Hyphodiscus hymeniophilus</name>
    <dbReference type="NCBI Taxonomy" id="353542"/>
    <lineage>
        <taxon>Eukaryota</taxon>
        <taxon>Fungi</taxon>
        <taxon>Dikarya</taxon>
        <taxon>Ascomycota</taxon>
        <taxon>Pezizomycotina</taxon>
        <taxon>Leotiomycetes</taxon>
        <taxon>Helotiales</taxon>
        <taxon>Hyphodiscaceae</taxon>
        <taxon>Hyphodiscus</taxon>
    </lineage>
</organism>
<dbReference type="OrthoDB" id="245563at2759"/>
<evidence type="ECO:0000256" key="1">
    <source>
        <dbReference type="SAM" id="MobiDB-lite"/>
    </source>
</evidence>
<keyword evidence="3" id="KW-1185">Reference proteome</keyword>
<feature type="compositionally biased region" description="Acidic residues" evidence="1">
    <location>
        <begin position="83"/>
        <end position="100"/>
    </location>
</feature>